<accession>I3SJ30</accession>
<dbReference type="AlphaFoldDB" id="I3SJ30"/>
<proteinExistence type="evidence at transcript level"/>
<evidence type="ECO:0000313" key="1">
    <source>
        <dbReference type="EMBL" id="AFK40272.1"/>
    </source>
</evidence>
<name>I3SJ30_MEDTR</name>
<reference evidence="1" key="1">
    <citation type="submission" date="2012-05" db="EMBL/GenBank/DDBJ databases">
        <authorList>
            <person name="Krishnakumar V."/>
            <person name="Cheung F."/>
            <person name="Xiao Y."/>
            <person name="Chan A."/>
            <person name="Moskal W.A."/>
            <person name="Town C.D."/>
        </authorList>
    </citation>
    <scope>NUCLEOTIDE SEQUENCE</scope>
</reference>
<organism evidence="1">
    <name type="scientific">Medicago truncatula</name>
    <name type="common">Barrel medic</name>
    <name type="synonym">Medicago tribuloides</name>
    <dbReference type="NCBI Taxonomy" id="3880"/>
    <lineage>
        <taxon>Eukaryota</taxon>
        <taxon>Viridiplantae</taxon>
        <taxon>Streptophyta</taxon>
        <taxon>Embryophyta</taxon>
        <taxon>Tracheophyta</taxon>
        <taxon>Spermatophyta</taxon>
        <taxon>Magnoliopsida</taxon>
        <taxon>eudicotyledons</taxon>
        <taxon>Gunneridae</taxon>
        <taxon>Pentapetalae</taxon>
        <taxon>rosids</taxon>
        <taxon>fabids</taxon>
        <taxon>Fabales</taxon>
        <taxon>Fabaceae</taxon>
        <taxon>Papilionoideae</taxon>
        <taxon>50 kb inversion clade</taxon>
        <taxon>NPAAA clade</taxon>
        <taxon>Hologalegina</taxon>
        <taxon>IRL clade</taxon>
        <taxon>Trifolieae</taxon>
        <taxon>Medicago</taxon>
    </lineage>
</organism>
<sequence length="21" mass="2456">MSHLDPSPLPQNAWVIEYEKT</sequence>
<protein>
    <submittedName>
        <fullName evidence="1">Uncharacterized protein</fullName>
    </submittedName>
</protein>
<dbReference type="EMBL" id="BT140477">
    <property type="protein sequence ID" value="AFK40272.1"/>
    <property type="molecule type" value="mRNA"/>
</dbReference>